<evidence type="ECO:0000256" key="1">
    <source>
        <dbReference type="ARBA" id="ARBA00004141"/>
    </source>
</evidence>
<evidence type="ECO:0000256" key="5">
    <source>
        <dbReference type="ARBA" id="ARBA00022825"/>
    </source>
</evidence>
<dbReference type="Proteomes" id="UP001227162">
    <property type="component" value="Unassembled WGS sequence"/>
</dbReference>
<keyword evidence="5" id="KW-0720">Serine protease</keyword>
<keyword evidence="11" id="KW-1185">Reference proteome</keyword>
<evidence type="ECO:0000256" key="6">
    <source>
        <dbReference type="ARBA" id="ARBA00022989"/>
    </source>
</evidence>
<evidence type="ECO:0000256" key="7">
    <source>
        <dbReference type="ARBA" id="ARBA00023136"/>
    </source>
</evidence>
<comment type="caution">
    <text evidence="10">The sequence shown here is derived from an EMBL/GenBank/DDBJ whole genome shotgun (WGS) entry which is preliminary data.</text>
</comment>
<dbReference type="Pfam" id="PF01694">
    <property type="entry name" value="Rhomboid"/>
    <property type="match status" value="1"/>
</dbReference>
<dbReference type="Gene3D" id="1.20.1540.10">
    <property type="entry name" value="Rhomboid-like"/>
    <property type="match status" value="1"/>
</dbReference>
<dbReference type="PANTHER" id="PTHR22936:SF69">
    <property type="entry name" value="RHOMBOID-LIKE PROTEIN"/>
    <property type="match status" value="1"/>
</dbReference>
<feature type="transmembrane region" description="Helical" evidence="8">
    <location>
        <begin position="180"/>
        <end position="198"/>
    </location>
</feature>
<protein>
    <submittedName>
        <fullName evidence="10">Rhomboid family intramembrane serine protease</fullName>
    </submittedName>
</protein>
<evidence type="ECO:0000256" key="3">
    <source>
        <dbReference type="ARBA" id="ARBA00022692"/>
    </source>
</evidence>
<dbReference type="InterPro" id="IPR002610">
    <property type="entry name" value="Peptidase_S54_rhomboid-like"/>
</dbReference>
<dbReference type="EMBL" id="JANFFA010000003">
    <property type="protein sequence ID" value="MDQ2094669.1"/>
    <property type="molecule type" value="Genomic_DNA"/>
</dbReference>
<dbReference type="GO" id="GO:0016020">
    <property type="term" value="C:membrane"/>
    <property type="evidence" value="ECO:0007669"/>
    <property type="project" value="UniProtKB-SubCell"/>
</dbReference>
<reference evidence="10" key="2">
    <citation type="submission" date="2023-04" db="EMBL/GenBank/DDBJ databases">
        <title>'Rhodoalgimonas zhirmunskyi' gen. nov., isolated from a red alga.</title>
        <authorList>
            <person name="Nedashkovskaya O.I."/>
            <person name="Otstavnykh N.Y."/>
            <person name="Bystritskaya E.P."/>
            <person name="Balabanova L.A."/>
            <person name="Isaeva M.P."/>
        </authorList>
    </citation>
    <scope>NUCLEOTIDE SEQUENCE</scope>
    <source>
        <strain evidence="10">10Alg 79</strain>
    </source>
</reference>
<keyword evidence="3 8" id="KW-0812">Transmembrane</keyword>
<evidence type="ECO:0000313" key="10">
    <source>
        <dbReference type="EMBL" id="MDQ2094669.1"/>
    </source>
</evidence>
<dbReference type="InterPro" id="IPR035952">
    <property type="entry name" value="Rhomboid-like_sf"/>
</dbReference>
<dbReference type="GO" id="GO:0006508">
    <property type="term" value="P:proteolysis"/>
    <property type="evidence" value="ECO:0007669"/>
    <property type="project" value="UniProtKB-KW"/>
</dbReference>
<comment type="subcellular location">
    <subcellularLocation>
        <location evidence="1">Membrane</location>
        <topology evidence="1">Multi-pass membrane protein</topology>
    </subcellularLocation>
</comment>
<feature type="transmembrane region" description="Helical" evidence="8">
    <location>
        <begin position="87"/>
        <end position="111"/>
    </location>
</feature>
<dbReference type="AlphaFoldDB" id="A0AAJ1X600"/>
<gene>
    <name evidence="10" type="ORF">NOI20_11160</name>
</gene>
<feature type="transmembrane region" description="Helical" evidence="8">
    <location>
        <begin position="147"/>
        <end position="168"/>
    </location>
</feature>
<feature type="transmembrane region" description="Helical" evidence="8">
    <location>
        <begin position="118"/>
        <end position="141"/>
    </location>
</feature>
<evidence type="ECO:0000256" key="2">
    <source>
        <dbReference type="ARBA" id="ARBA00022670"/>
    </source>
</evidence>
<dbReference type="SUPFAM" id="SSF144091">
    <property type="entry name" value="Rhomboid-like"/>
    <property type="match status" value="1"/>
</dbReference>
<organism evidence="10 11">
    <name type="scientific">Rhodalgimonas zhirmunskyi</name>
    <dbReference type="NCBI Taxonomy" id="2964767"/>
    <lineage>
        <taxon>Bacteria</taxon>
        <taxon>Pseudomonadati</taxon>
        <taxon>Pseudomonadota</taxon>
        <taxon>Alphaproteobacteria</taxon>
        <taxon>Rhodobacterales</taxon>
        <taxon>Roseobacteraceae</taxon>
        <taxon>Rhodalgimonas</taxon>
    </lineage>
</organism>
<accession>A0AAJ1X600</accession>
<dbReference type="PANTHER" id="PTHR22936">
    <property type="entry name" value="RHOMBOID-RELATED"/>
    <property type="match status" value="1"/>
</dbReference>
<evidence type="ECO:0000259" key="9">
    <source>
        <dbReference type="Pfam" id="PF01694"/>
    </source>
</evidence>
<keyword evidence="4" id="KW-0378">Hydrolase</keyword>
<keyword evidence="6 8" id="KW-1133">Transmembrane helix</keyword>
<evidence type="ECO:0000256" key="4">
    <source>
        <dbReference type="ARBA" id="ARBA00022801"/>
    </source>
</evidence>
<reference evidence="10" key="1">
    <citation type="submission" date="2022-07" db="EMBL/GenBank/DDBJ databases">
        <authorList>
            <person name="Otstavnykh N."/>
            <person name="Isaeva M."/>
            <person name="Bystritskaya E."/>
        </authorList>
    </citation>
    <scope>NUCLEOTIDE SEQUENCE</scope>
    <source>
        <strain evidence="10">10Alg 79</strain>
    </source>
</reference>
<feature type="transmembrane region" description="Helical" evidence="8">
    <location>
        <begin position="204"/>
        <end position="226"/>
    </location>
</feature>
<dbReference type="RefSeq" id="WP_317626287.1">
    <property type="nucleotide sequence ID" value="NZ_JANFFA010000003.1"/>
</dbReference>
<evidence type="ECO:0000313" key="11">
    <source>
        <dbReference type="Proteomes" id="UP001227162"/>
    </source>
</evidence>
<feature type="transmembrane region" description="Helical" evidence="8">
    <location>
        <begin position="21"/>
        <end position="41"/>
    </location>
</feature>
<proteinExistence type="predicted"/>
<feature type="domain" description="Peptidase S54 rhomboid" evidence="9">
    <location>
        <begin position="83"/>
        <end position="222"/>
    </location>
</feature>
<sequence>MRNPYENGPERPVHNGVVNPVSPVIIIFFLIMLGLELAFTLGNLGMVGGPQAVGWRVSAIQDYGMNGALFDWMWEQGRYPWQHLIRFVTYLFLFYSFTHFIVAGVMMLALGKFVGEAFAWWAVAVVFLGSGIGGALVWGFFLNDSGYLLGAFPGVYGLIGAFSYILWLRLGQVGENQFRAFTLIGFLMAIQLVFGALFGARSDWLADIAGFVSGFALSFVVSPGGFARLREKLRHQ</sequence>
<evidence type="ECO:0000256" key="8">
    <source>
        <dbReference type="SAM" id="Phobius"/>
    </source>
</evidence>
<keyword evidence="2 10" id="KW-0645">Protease</keyword>
<name>A0AAJ1X600_9RHOB</name>
<dbReference type="InterPro" id="IPR022764">
    <property type="entry name" value="Peptidase_S54_rhomboid_dom"/>
</dbReference>
<dbReference type="GO" id="GO:0004252">
    <property type="term" value="F:serine-type endopeptidase activity"/>
    <property type="evidence" value="ECO:0007669"/>
    <property type="project" value="InterPro"/>
</dbReference>
<keyword evidence="7 8" id="KW-0472">Membrane</keyword>